<dbReference type="EMBL" id="CP019791">
    <property type="protein sequence ID" value="AQT70169.1"/>
    <property type="molecule type" value="Genomic_DNA"/>
</dbReference>
<organism evidence="1 2">
    <name type="scientific">Anaerohalosphaera lusitana</name>
    <dbReference type="NCBI Taxonomy" id="1936003"/>
    <lineage>
        <taxon>Bacteria</taxon>
        <taxon>Pseudomonadati</taxon>
        <taxon>Planctomycetota</taxon>
        <taxon>Phycisphaerae</taxon>
        <taxon>Sedimentisphaerales</taxon>
        <taxon>Anaerohalosphaeraceae</taxon>
        <taxon>Anaerohalosphaera</taxon>
    </lineage>
</organism>
<gene>
    <name evidence="1" type="ORF">STSP2_03374</name>
</gene>
<proteinExistence type="predicted"/>
<dbReference type="KEGG" id="alus:STSP2_03374"/>
<dbReference type="Proteomes" id="UP000189674">
    <property type="component" value="Chromosome"/>
</dbReference>
<evidence type="ECO:0000313" key="2">
    <source>
        <dbReference type="Proteomes" id="UP000189674"/>
    </source>
</evidence>
<dbReference type="AlphaFoldDB" id="A0A1U9NQI2"/>
<protein>
    <submittedName>
        <fullName evidence="1">Uncharacterized protein</fullName>
    </submittedName>
</protein>
<keyword evidence="2" id="KW-1185">Reference proteome</keyword>
<accession>A0A1U9NQI2</accession>
<name>A0A1U9NQI2_9BACT</name>
<reference evidence="2" key="1">
    <citation type="submission" date="2017-02" db="EMBL/GenBank/DDBJ databases">
        <title>Comparative genomics and description of representatives of a novel lineage of planctomycetes thriving in anoxic sediments.</title>
        <authorList>
            <person name="Spring S."/>
            <person name="Bunk B."/>
            <person name="Sproer C."/>
        </authorList>
    </citation>
    <scope>NUCLEOTIDE SEQUENCE [LARGE SCALE GENOMIC DNA]</scope>
    <source>
        <strain evidence="2">ST-NAGAB-D1</strain>
    </source>
</reference>
<sequence length="105" mass="12068">MNIVLATVPQNLVLAVRREIVQYQVYPLVRRILFPGQFQNFQELLMPLAWPNISPELFLMDIVKRQPVLNAVFAGIGRRQPLGMVGMTVILARLRTNLQRSELVE</sequence>
<evidence type="ECO:0000313" key="1">
    <source>
        <dbReference type="EMBL" id="AQT70169.1"/>
    </source>
</evidence>